<feature type="compositionally biased region" description="Polar residues" evidence="1">
    <location>
        <begin position="1670"/>
        <end position="1679"/>
    </location>
</feature>
<feature type="region of interest" description="Disordered" evidence="1">
    <location>
        <begin position="1670"/>
        <end position="1692"/>
    </location>
</feature>
<dbReference type="InterPro" id="IPR011050">
    <property type="entry name" value="Pectin_lyase_fold/virulence"/>
</dbReference>
<dbReference type="SMART" id="SM00710">
    <property type="entry name" value="PbH1"/>
    <property type="match status" value="6"/>
</dbReference>
<dbReference type="OrthoDB" id="9770043at2"/>
<dbReference type="Gene3D" id="2.160.20.10">
    <property type="entry name" value="Single-stranded right-handed beta-helix, Pectin lyase-like"/>
    <property type="match status" value="2"/>
</dbReference>
<dbReference type="Gene3D" id="2.60.40.10">
    <property type="entry name" value="Immunoglobulins"/>
    <property type="match status" value="1"/>
</dbReference>
<proteinExistence type="predicted"/>
<dbReference type="PROSITE" id="PS51318">
    <property type="entry name" value="TAT"/>
    <property type="match status" value="1"/>
</dbReference>
<dbReference type="InterPro" id="IPR006626">
    <property type="entry name" value="PbH1"/>
</dbReference>
<dbReference type="EMBL" id="JACCBI010000001">
    <property type="protein sequence ID" value="NYD68277.1"/>
    <property type="molecule type" value="Genomic_DNA"/>
</dbReference>
<evidence type="ECO:0000313" key="4">
    <source>
        <dbReference type="EMBL" id="RXZ85662.1"/>
    </source>
</evidence>
<evidence type="ECO:0000256" key="2">
    <source>
        <dbReference type="SAM" id="SignalP"/>
    </source>
</evidence>
<evidence type="ECO:0000256" key="1">
    <source>
        <dbReference type="SAM" id="MobiDB-lite"/>
    </source>
</evidence>
<keyword evidence="2" id="KW-0732">Signal</keyword>
<gene>
    <name evidence="3" type="ORF">BJ972_002796</name>
    <name evidence="4" type="ORF">ESP50_14335</name>
</gene>
<feature type="chain" id="PRO_5036119104" description="Right-handed parallel beta-helix repeat-containing protein" evidence="2">
    <location>
        <begin position="31"/>
        <end position="1692"/>
    </location>
</feature>
<dbReference type="GO" id="GO:0005975">
    <property type="term" value="P:carbohydrate metabolic process"/>
    <property type="evidence" value="ECO:0007669"/>
    <property type="project" value="UniProtKB-ARBA"/>
</dbReference>
<feature type="signal peptide" evidence="2">
    <location>
        <begin position="1"/>
        <end position="30"/>
    </location>
</feature>
<dbReference type="Proteomes" id="UP000581087">
    <property type="component" value="Unassembled WGS sequence"/>
</dbReference>
<dbReference type="InterPro" id="IPR012334">
    <property type="entry name" value="Pectin_lyas_fold"/>
</dbReference>
<dbReference type="EMBL" id="SDPM01000008">
    <property type="protein sequence ID" value="RXZ85662.1"/>
    <property type="molecule type" value="Genomic_DNA"/>
</dbReference>
<dbReference type="RefSeq" id="WP_129176357.1">
    <property type="nucleotide sequence ID" value="NZ_JACCBI010000001.1"/>
</dbReference>
<dbReference type="Proteomes" id="UP000292686">
    <property type="component" value="Unassembled WGS sequence"/>
</dbReference>
<keyword evidence="5" id="KW-1185">Reference proteome</keyword>
<evidence type="ECO:0000313" key="5">
    <source>
        <dbReference type="Proteomes" id="UP000292686"/>
    </source>
</evidence>
<reference evidence="3 6" key="2">
    <citation type="submission" date="2020-07" db="EMBL/GenBank/DDBJ databases">
        <title>Sequencing the genomes of 1000 actinobacteria strains.</title>
        <authorList>
            <person name="Klenk H.-P."/>
        </authorList>
    </citation>
    <scope>NUCLEOTIDE SEQUENCE [LARGE SCALE GENOMIC DNA]</scope>
    <source>
        <strain evidence="3 6">DSM 23870</strain>
    </source>
</reference>
<evidence type="ECO:0000313" key="6">
    <source>
        <dbReference type="Proteomes" id="UP000581087"/>
    </source>
</evidence>
<dbReference type="SUPFAM" id="SSF51126">
    <property type="entry name" value="Pectin lyase-like"/>
    <property type="match status" value="1"/>
</dbReference>
<evidence type="ECO:0000313" key="3">
    <source>
        <dbReference type="EMBL" id="NYD68277.1"/>
    </source>
</evidence>
<protein>
    <recommendedName>
        <fullName evidence="7">Right-handed parallel beta-helix repeat-containing protein</fullName>
    </recommendedName>
</protein>
<dbReference type="InterPro" id="IPR013783">
    <property type="entry name" value="Ig-like_fold"/>
</dbReference>
<sequence>MPQRRSALVTATSVAVAMLAAFITTPAAHAAESGATFYVAPDGDDSAAGTSSSSAFGTLARAQEAVRGANTDADVTVILGDGTYRLDSPLVFGVADGGQGDHTVTWRAAPDAQPEISGGRTVENWTNPGTGIWQAELDSDFDFRQLYVDGKQATRSNAVVDANKFTWSRTGFSIDPAYLSSSLGSTWSKLSALSSADQRRVELRSRGSFTDRVSPVLSFGNNSASMQQPGWDNNTWGWDTIDKPLPDNSHRTLRIQNALALVDTAGEWFYDIHAETLHYKPANGVDPNTLDIVAPTQHTLLSVSGDGPDSPVTNLAFEGLSFQHASDIRPNSNEGLANQQNGTYISGRIYALVDPQTRDLPTSDQRTFDGATQAPSVRVIRMNDDMSYAYADTGEPVAAADVSRLINVRDYPNLPLNSSQLAAWNSANPNARKTNCAVPTYPSDCIAFEAYRSFFDQTPAAVQVSAAHHISFTGNTFAHIGSNAVGIGNDAAANLSGIGLATQDITMTDNTFTDIAGTAVTAGGVNAEAHHPSIEGNRNARLTLSDNRISNIGLDYFDRSAILVTYFDGAEIVHNELSNGAYDAIDTGWGWGIPDAGGNPAYQGRGAYLFSTRYGNDLPTANRNIRIANNVMWNFKQQGSDGGILYNLGSTPGSSWDSNYVMGSQGYKLYFDEGTRYMTAKNNVLSAGGTWTFANAFTDGSPTPANGQPNTTMDNTVDGTWVLGRGFNQGPWCYDSGACDPNGDGRWKNRITTSSQIGITEYPLDAQRVIAAAGIRPEHRRSGDWVGQPRGLDLGISRDTSGAQIITATMVNLGTVPLASLAITATASNGMTLSPLTTAPTTLAPGATGTATWRVTGGAAITDGTVTASSASRIGTAALETVKRTLPVVLGGPVDSALRVAGFDTYLAPQAVQSGSTLALQSSGRDIGNAGDEFTTVYSPDGLGVNGSVTTKLDAVEGSYYRTGLSVRNDLSRFADAAVTEKSLGYATLVAEPGWIAFRTDENGDGVIDKQVDQAGVPNRPLWLRIARSGNILTASYSVNGTAFTALGGTVELTGADAGALDAGVVHSSASRTSVGATAELTASTATFSDMTFVDDARTPVISSGRQPAGAVGQPYTFAITATNDPTFSVIDGALPDGLAIDAAGTISGTPTRPGTFSATVEARGAAGTATAPVRITIRESAPTAPEISITGTEPTAPGLTTGRAEIQVKNTTPDAATYAVAVRDAADTVVHSSDITAESEAIALTTAERLPAGDYTVSVTGDDGSPSAIEQFTITDGAFAGVAAPWKSTSQGGAVAETMGVEGDQLAILRQRSSDVSGENAVKSDSYSSLYQSDVLGANDSIQVTVTGQQRVGDFTKSGLIIRDDLAVSTGGSTGASNGSGSSSGEAILVLTPTRGIRFTVENQNANWYPIEVAATTPWNVTQTLDAPVTLKLTRENGTKLIASYSLDGGATFQTLATRTGFFGAKPGAALDAGVTHSANGGVTGGASTATFRDFLSADQVADPLVQATASKPDVDNAATGAAEIVVTNPTDRRMTVDIATTNLTTGATVFQSGAAVPAGDGTTVTAPRLAAGEHLVTVRDRATGRTSSASVSIEAAAGLRIEPTVASRCVARKVTLTVSLTNPSEEPLAVSVETAYGTKAIAALQPGATGTLALSTRSASMPAGTVSVTASAPSGDSATVPVDYPSLSCR</sequence>
<name>A0A4Q2M759_9MICO</name>
<reference evidence="4 5" key="1">
    <citation type="submission" date="2019-01" db="EMBL/GenBank/DDBJ databases">
        <title>Agromyces.</title>
        <authorList>
            <person name="Li J."/>
        </authorList>
    </citation>
    <scope>NUCLEOTIDE SEQUENCE [LARGE SCALE GENOMIC DNA]</scope>
    <source>
        <strain evidence="4 5">DSM 23870</strain>
    </source>
</reference>
<organism evidence="4 5">
    <name type="scientific">Agromyces atrinae</name>
    <dbReference type="NCBI Taxonomy" id="592376"/>
    <lineage>
        <taxon>Bacteria</taxon>
        <taxon>Bacillati</taxon>
        <taxon>Actinomycetota</taxon>
        <taxon>Actinomycetes</taxon>
        <taxon>Micrococcales</taxon>
        <taxon>Microbacteriaceae</taxon>
        <taxon>Agromyces</taxon>
    </lineage>
</organism>
<dbReference type="PANTHER" id="PTHR36453:SF1">
    <property type="entry name" value="RIGHT HANDED BETA HELIX DOMAIN-CONTAINING PROTEIN"/>
    <property type="match status" value="1"/>
</dbReference>
<dbReference type="InterPro" id="IPR006311">
    <property type="entry name" value="TAT_signal"/>
</dbReference>
<dbReference type="PANTHER" id="PTHR36453">
    <property type="entry name" value="SECRETED PROTEIN-RELATED"/>
    <property type="match status" value="1"/>
</dbReference>
<evidence type="ECO:0008006" key="7">
    <source>
        <dbReference type="Google" id="ProtNLM"/>
    </source>
</evidence>
<dbReference type="Gene3D" id="2.60.120.200">
    <property type="match status" value="2"/>
</dbReference>
<accession>A0A4Q2M759</accession>
<comment type="caution">
    <text evidence="4">The sequence shown here is derived from an EMBL/GenBank/DDBJ whole genome shotgun (WGS) entry which is preliminary data.</text>
</comment>